<dbReference type="PROSITE" id="PS51257">
    <property type="entry name" value="PROKAR_LIPOPROTEIN"/>
    <property type="match status" value="1"/>
</dbReference>
<reference evidence="3 5" key="2">
    <citation type="submission" date="2017-06" db="EMBL/GenBank/DDBJ databases">
        <title>Draft genome sequence of Fusobacterium nucleatum subsp. polymorphum KCOM 1271 (=ChDC F305).</title>
        <authorList>
            <person name="Kook J.-K."/>
            <person name="Park S.-N."/>
            <person name="Lim Y.K."/>
            <person name="Roh H."/>
        </authorList>
    </citation>
    <scope>NUCLEOTIDE SEQUENCE [LARGE SCALE GENOMIC DNA]</scope>
    <source>
        <strain evidence="3">KCOM 1271</strain>
        <strain evidence="5">KCOM 1271 (ChDC F305)</strain>
    </source>
</reference>
<dbReference type="Proteomes" id="UP000224182">
    <property type="component" value="Unassembled WGS sequence"/>
</dbReference>
<accession>A0A2C6CJ54</accession>
<dbReference type="Proteomes" id="UP000223525">
    <property type="component" value="Unassembled WGS sequence"/>
</dbReference>
<comment type="caution">
    <text evidence="3">The sequence shown here is derived from an EMBL/GenBank/DDBJ whole genome shotgun (WGS) entry which is preliminary data.</text>
</comment>
<gene>
    <name evidence="2" type="ORF">CA836_09595</name>
    <name evidence="3" type="ORF">CBG54_12405</name>
</gene>
<evidence type="ECO:0000313" key="2">
    <source>
        <dbReference type="EMBL" id="PHH99877.1"/>
    </source>
</evidence>
<proteinExistence type="predicted"/>
<evidence type="ECO:0000313" key="5">
    <source>
        <dbReference type="Proteomes" id="UP000224182"/>
    </source>
</evidence>
<dbReference type="AlphaFoldDB" id="A0A2C6CJ54"/>
<evidence type="ECO:0000256" key="1">
    <source>
        <dbReference type="SAM" id="Coils"/>
    </source>
</evidence>
<feature type="coiled-coil region" evidence="1">
    <location>
        <begin position="29"/>
        <end position="68"/>
    </location>
</feature>
<dbReference type="RefSeq" id="WP_098975244.1">
    <property type="nucleotide sequence ID" value="NZ_CP077110.1"/>
</dbReference>
<evidence type="ECO:0000313" key="3">
    <source>
        <dbReference type="EMBL" id="PHI03791.1"/>
    </source>
</evidence>
<sequence>MKKTLLIFSLCLTIISCGKKEPSYPIYTMAQKREIYREAKRNNDEKKLKELKELRDRLELEAKKNNDQVASEEFYQWDAVLKGV</sequence>
<reference evidence="2 4" key="1">
    <citation type="submission" date="2017-06" db="EMBL/GenBank/DDBJ databases">
        <title>Draft genome sequence of Fusobacterium nucleatum subsp. polymorphum KCOM 1248 (=ChDC F113).</title>
        <authorList>
            <person name="Kook J.-K."/>
            <person name="Park S.-N."/>
            <person name="Lim Y.K."/>
            <person name="Roh H."/>
        </authorList>
    </citation>
    <scope>NUCLEOTIDE SEQUENCE [LARGE SCALE GENOMIC DNA]</scope>
    <source>
        <strain evidence="2">KCOM 1248</strain>
        <strain evidence="4">KCOM 1248 (ChDC F113)</strain>
    </source>
</reference>
<dbReference type="EMBL" id="NIRN01000002">
    <property type="protein sequence ID" value="PHI03791.1"/>
    <property type="molecule type" value="Genomic_DNA"/>
</dbReference>
<dbReference type="EMBL" id="NIRK01000001">
    <property type="protein sequence ID" value="PHH99877.1"/>
    <property type="molecule type" value="Genomic_DNA"/>
</dbReference>
<evidence type="ECO:0000313" key="4">
    <source>
        <dbReference type="Proteomes" id="UP000223525"/>
    </source>
</evidence>
<name>A0A2C6CJ54_FUSNP</name>
<keyword evidence="1" id="KW-0175">Coiled coil</keyword>
<organism evidence="3 5">
    <name type="scientific">Fusobacterium nucleatum subsp. polymorphum</name>
    <name type="common">Fusobacterium polymorphum</name>
    <dbReference type="NCBI Taxonomy" id="76857"/>
    <lineage>
        <taxon>Bacteria</taxon>
        <taxon>Fusobacteriati</taxon>
        <taxon>Fusobacteriota</taxon>
        <taxon>Fusobacteriia</taxon>
        <taxon>Fusobacteriales</taxon>
        <taxon>Fusobacteriaceae</taxon>
        <taxon>Fusobacterium</taxon>
    </lineage>
</organism>
<protein>
    <recommendedName>
        <fullName evidence="6">Lipoprotein</fullName>
    </recommendedName>
</protein>
<evidence type="ECO:0008006" key="6">
    <source>
        <dbReference type="Google" id="ProtNLM"/>
    </source>
</evidence>